<dbReference type="EMBL" id="NIDE01000004">
    <property type="protein sequence ID" value="OWK43878.1"/>
    <property type="molecule type" value="Genomic_DNA"/>
</dbReference>
<sequence length="197" mass="21643">MVSTGCAAAVGLFAGCAAIPPLENPVLVRPDADVENPILVAPGAPTPAGYAEVVERTLDALDDYFDIKPGSRLSGIIETLPRTAPGFEQFWKPGTPDNRERLWATFQSIRHYAIVRIEAGERGGFRVYVEVYKELEDLPRPAAAATGGAIFREEATVDRRVEAATPVAVPERNWIPKGRDPAFEQVILRKIQRAMYR</sequence>
<proteinExistence type="predicted"/>
<accession>A0A225DZD0</accession>
<dbReference type="AlphaFoldDB" id="A0A225DZD0"/>
<dbReference type="Proteomes" id="UP000214646">
    <property type="component" value="Unassembled WGS sequence"/>
</dbReference>
<reference evidence="2" key="1">
    <citation type="submission" date="2017-06" db="EMBL/GenBank/DDBJ databases">
        <title>Genome analysis of Fimbriiglobus ruber SP5, the first member of the order Planctomycetales with confirmed chitinolytic capability.</title>
        <authorList>
            <person name="Ravin N.V."/>
            <person name="Rakitin A.L."/>
            <person name="Ivanova A.A."/>
            <person name="Beletsky A.V."/>
            <person name="Kulichevskaya I.S."/>
            <person name="Mardanov A.V."/>
            <person name="Dedysh S.N."/>
        </authorList>
    </citation>
    <scope>NUCLEOTIDE SEQUENCE [LARGE SCALE GENOMIC DNA]</scope>
    <source>
        <strain evidence="2">SP5</strain>
    </source>
</reference>
<evidence type="ECO:0000313" key="1">
    <source>
        <dbReference type="EMBL" id="OWK43878.1"/>
    </source>
</evidence>
<keyword evidence="2" id="KW-1185">Reference proteome</keyword>
<comment type="caution">
    <text evidence="1">The sequence shown here is derived from an EMBL/GenBank/DDBJ whole genome shotgun (WGS) entry which is preliminary data.</text>
</comment>
<organism evidence="1 2">
    <name type="scientific">Fimbriiglobus ruber</name>
    <dbReference type="NCBI Taxonomy" id="1908690"/>
    <lineage>
        <taxon>Bacteria</taxon>
        <taxon>Pseudomonadati</taxon>
        <taxon>Planctomycetota</taxon>
        <taxon>Planctomycetia</taxon>
        <taxon>Gemmatales</taxon>
        <taxon>Gemmataceae</taxon>
        <taxon>Fimbriiglobus</taxon>
    </lineage>
</organism>
<protein>
    <submittedName>
        <fullName evidence="1">Uncharacterized protein</fullName>
    </submittedName>
</protein>
<evidence type="ECO:0000313" key="2">
    <source>
        <dbReference type="Proteomes" id="UP000214646"/>
    </source>
</evidence>
<gene>
    <name evidence="1" type="ORF">FRUB_03477</name>
</gene>
<name>A0A225DZD0_9BACT</name>